<gene>
    <name evidence="2" type="ORF">METZ01_LOCUS66771</name>
</gene>
<name>A0A381TGL5_9ZZZZ</name>
<evidence type="ECO:0000313" key="2">
    <source>
        <dbReference type="EMBL" id="SVA13917.1"/>
    </source>
</evidence>
<evidence type="ECO:0000259" key="1">
    <source>
        <dbReference type="Pfam" id="PF01370"/>
    </source>
</evidence>
<dbReference type="SUPFAM" id="SSF51735">
    <property type="entry name" value="NAD(P)-binding Rossmann-fold domains"/>
    <property type="match status" value="1"/>
</dbReference>
<protein>
    <recommendedName>
        <fullName evidence="1">NAD-dependent epimerase/dehydratase domain-containing protein</fullName>
    </recommendedName>
</protein>
<dbReference type="AlphaFoldDB" id="A0A381TGL5"/>
<dbReference type="InterPro" id="IPR050177">
    <property type="entry name" value="Lipid_A_modif_metabolic_enz"/>
</dbReference>
<dbReference type="InterPro" id="IPR036291">
    <property type="entry name" value="NAD(P)-bd_dom_sf"/>
</dbReference>
<dbReference type="Pfam" id="PF01370">
    <property type="entry name" value="Epimerase"/>
    <property type="match status" value="1"/>
</dbReference>
<dbReference type="InterPro" id="IPR001509">
    <property type="entry name" value="Epimerase_deHydtase"/>
</dbReference>
<organism evidence="2">
    <name type="scientific">marine metagenome</name>
    <dbReference type="NCBI Taxonomy" id="408172"/>
    <lineage>
        <taxon>unclassified sequences</taxon>
        <taxon>metagenomes</taxon>
        <taxon>ecological metagenomes</taxon>
    </lineage>
</organism>
<reference evidence="2" key="1">
    <citation type="submission" date="2018-05" db="EMBL/GenBank/DDBJ databases">
        <authorList>
            <person name="Lanie J.A."/>
            <person name="Ng W.-L."/>
            <person name="Kazmierczak K.M."/>
            <person name="Andrzejewski T.M."/>
            <person name="Davidsen T.M."/>
            <person name="Wayne K.J."/>
            <person name="Tettelin H."/>
            <person name="Glass J.I."/>
            <person name="Rusch D."/>
            <person name="Podicherti R."/>
            <person name="Tsui H.-C.T."/>
            <person name="Winkler M.E."/>
        </authorList>
    </citation>
    <scope>NUCLEOTIDE SEQUENCE</scope>
</reference>
<dbReference type="PANTHER" id="PTHR43245">
    <property type="entry name" value="BIFUNCTIONAL POLYMYXIN RESISTANCE PROTEIN ARNA"/>
    <property type="match status" value="1"/>
</dbReference>
<dbReference type="Gene3D" id="3.40.50.720">
    <property type="entry name" value="NAD(P)-binding Rossmann-like Domain"/>
    <property type="match status" value="1"/>
</dbReference>
<proteinExistence type="predicted"/>
<feature type="domain" description="NAD-dependent epimerase/dehydratase" evidence="1">
    <location>
        <begin position="10"/>
        <end position="188"/>
    </location>
</feature>
<sequence>MIQQMNEWRVAVTGASGYIGSQLLNHLENMDSIGRIVGIDSKPLPLPIHNIRAYRQDLTKPLGSILQSNRINSVVHLAFDFREFRDEQDSKLVELNNISSLNNVLEACSLSNINNLIYLSSYTVYGATIDNPDQITEKFEPKPLVGFQYGRVKLASEDLIQEFKIKRPDINVTILRCCMVLGPHENNYVAGSFQKPLLVKIAGYDPPMQFIHESDLIRLLGRLSVTPTPGTFNVAGKGTIRYSKFLKLMKAKYIILPAFLAYPIVEFSWKLGLQRSSPSIGLNLIRYPTVLSTRKLKQTTKFEFHYSSEEAALAHINSRIN</sequence>
<accession>A0A381TGL5</accession>
<dbReference type="EMBL" id="UINC01004382">
    <property type="protein sequence ID" value="SVA13917.1"/>
    <property type="molecule type" value="Genomic_DNA"/>
</dbReference>